<evidence type="ECO:0000313" key="3">
    <source>
        <dbReference type="Proteomes" id="UP000291422"/>
    </source>
</evidence>
<evidence type="ECO:0000313" key="2">
    <source>
        <dbReference type="EMBL" id="RYN76183.1"/>
    </source>
</evidence>
<reference evidence="3" key="1">
    <citation type="journal article" date="2019" name="bioRxiv">
        <title>Genomics, evolutionary history and diagnostics of the Alternaria alternata species group including apple and Asian pear pathotypes.</title>
        <authorList>
            <person name="Armitage A.D."/>
            <person name="Cockerton H.M."/>
            <person name="Sreenivasaprasad S."/>
            <person name="Woodhall J.W."/>
            <person name="Lane C.R."/>
            <person name="Harrison R.J."/>
            <person name="Clarkson J.P."/>
        </authorList>
    </citation>
    <scope>NUCLEOTIDE SEQUENCE [LARGE SCALE GENOMIC DNA]</scope>
    <source>
        <strain evidence="3">FERA 1177</strain>
    </source>
</reference>
<dbReference type="Proteomes" id="UP000291422">
    <property type="component" value="Unassembled WGS sequence"/>
</dbReference>
<name>A0A4Q4NIT9_ALTAL</name>
<keyword evidence="1" id="KW-0812">Transmembrane</keyword>
<evidence type="ECO:0000256" key="1">
    <source>
        <dbReference type="SAM" id="Phobius"/>
    </source>
</evidence>
<dbReference type="EMBL" id="PDXD01000012">
    <property type="protein sequence ID" value="RYN76183.1"/>
    <property type="molecule type" value="Genomic_DNA"/>
</dbReference>
<dbReference type="VEuPathDB" id="FungiDB:CC77DRAFT_1020358"/>
<keyword evidence="1" id="KW-0472">Membrane</keyword>
<sequence>MDTTSSTTTNAYFPAKMFEGGFHHHQEYTLTKAFMELAYTSIATFILSCIWSSLVHDAWVNPHFRITFATMDVLAAIYFLSRVRFVPGIWTQLRSPSPPTLAFFKSLPQHIPQNV</sequence>
<organism evidence="2 3">
    <name type="scientific">Alternaria alternata</name>
    <name type="common">Alternaria rot fungus</name>
    <name type="synonym">Torula alternata</name>
    <dbReference type="NCBI Taxonomy" id="5599"/>
    <lineage>
        <taxon>Eukaryota</taxon>
        <taxon>Fungi</taxon>
        <taxon>Dikarya</taxon>
        <taxon>Ascomycota</taxon>
        <taxon>Pezizomycotina</taxon>
        <taxon>Dothideomycetes</taxon>
        <taxon>Pleosporomycetidae</taxon>
        <taxon>Pleosporales</taxon>
        <taxon>Pleosporineae</taxon>
        <taxon>Pleosporaceae</taxon>
        <taxon>Alternaria</taxon>
        <taxon>Alternaria sect. Alternaria</taxon>
        <taxon>Alternaria alternata complex</taxon>
    </lineage>
</organism>
<proteinExistence type="predicted"/>
<feature type="transmembrane region" description="Helical" evidence="1">
    <location>
        <begin position="62"/>
        <end position="80"/>
    </location>
</feature>
<feature type="transmembrane region" description="Helical" evidence="1">
    <location>
        <begin position="37"/>
        <end position="56"/>
    </location>
</feature>
<gene>
    <name evidence="2" type="ORF">AA0117_g5690</name>
</gene>
<accession>A0A4Q4NIT9</accession>
<keyword evidence="1" id="KW-1133">Transmembrane helix</keyword>
<protein>
    <submittedName>
        <fullName evidence="2">Uncharacterized protein</fullName>
    </submittedName>
</protein>
<comment type="caution">
    <text evidence="2">The sequence shown here is derived from an EMBL/GenBank/DDBJ whole genome shotgun (WGS) entry which is preliminary data.</text>
</comment>
<dbReference type="AlphaFoldDB" id="A0A4Q4NIT9"/>